<dbReference type="GO" id="GO:0005634">
    <property type="term" value="C:nucleus"/>
    <property type="evidence" value="ECO:0007669"/>
    <property type="project" value="UniProtKB-ARBA"/>
</dbReference>
<dbReference type="GO" id="GO:0015074">
    <property type="term" value="P:DNA integration"/>
    <property type="evidence" value="ECO:0007669"/>
    <property type="project" value="InterPro"/>
</dbReference>
<organism evidence="11 12">
    <name type="scientific">Mycena venus</name>
    <dbReference type="NCBI Taxonomy" id="2733690"/>
    <lineage>
        <taxon>Eukaryota</taxon>
        <taxon>Fungi</taxon>
        <taxon>Dikarya</taxon>
        <taxon>Basidiomycota</taxon>
        <taxon>Agaricomycotina</taxon>
        <taxon>Agaricomycetes</taxon>
        <taxon>Agaricomycetidae</taxon>
        <taxon>Agaricales</taxon>
        <taxon>Marasmiineae</taxon>
        <taxon>Mycenaceae</taxon>
        <taxon>Mycena</taxon>
    </lineage>
</organism>
<comment type="caution">
    <text evidence="11">The sequence shown here is derived from an EMBL/GenBank/DDBJ whole genome shotgun (WGS) entry which is preliminary data.</text>
</comment>
<proteinExistence type="predicted"/>
<evidence type="ECO:0000256" key="4">
    <source>
        <dbReference type="ARBA" id="ARBA00022759"/>
    </source>
</evidence>
<evidence type="ECO:0000256" key="1">
    <source>
        <dbReference type="ARBA" id="ARBA00022679"/>
    </source>
</evidence>
<evidence type="ECO:0000313" key="11">
    <source>
        <dbReference type="EMBL" id="KAF7328819.1"/>
    </source>
</evidence>
<feature type="compositionally biased region" description="Acidic residues" evidence="8">
    <location>
        <begin position="86"/>
        <end position="96"/>
    </location>
</feature>
<sequence>MPVVISAGQVLGTARNPRTWLDKMNGFSKEQQQRINAHAHLIRTLVAEQHTGSSPEAVPVKRDSSLTTAVRSETKIASKAQKNETEPDDPLAEEPLEGGPKTAEAPGDPVSTDRLLNEIDISPGVTAEQRKQLEEVVIRNSLAFGLDGRLGNYETKVEIPMKPGAEPVSLPPFPVSPANREVIDKQMDSWLKLGVIEPSKSPWAAPVFIVYRNNDILQALSGSQWLTTLDALAGFTQLTVAPESREKLAFRTHRGLFQFARMPFGYRNGPSVFQRVMQTVLAPFLWLFALVYIDDIVIFSLTFDDHLKHLDLVFSAIATANITLSPPKCHLGYQSLLLLGQKVSRLGLSTHKEKVDAILQLDEPRNARAAALSRFSQTLLCVDTRFQQIQPVRIQDLRGTRLYERLERAHKNGEDIPTLVTVIKGIDDVPVPGSWAENFEDTVVHIERVICYWSRVLKSPERNYSPTEREALALKEALIKFQPFLEGEIVAGITDHAALTWSRTFQNVNRRLLTWGTIFSAYPGLKIVHRAGRVHSNVDPISRLRRRVPLQDSPNAEHIPMLNLAEGDPLKNMYDDLGPRLEEKLLTMATRFVRAEPESGHEDTVTLSDIPLDHDEVLTSLYTTVRAYAVVIGISSDEIREWTAAYREDPHFVKVLDGWKSEKDWSNPLYPQYHYSENGLIFFEDWQGLNRLCVPSKYRASVMSEIHDTPSEAAHAGYHRCYNRLAATYYWPKMSRDLKRYTSTCDICQKSKPRRHAGMGLLQPIPIPSRPFEVVSFDFIPELPDSDGFDNILVIVDKLTKYGIFIPCSTKISELETAQLFFKHVVTHFGLTRQVISDRDTRWRNDFWAEICRLMGMKRALTTAYHPQADGQTEILNQTLEIALRAYVGPARDDWSKHLDALALSYNTTPHSSSGFSPAYLLYGYHPVTGASLMAPGAAIGRPVDETGGGSELVINDKAQNFADEFETYRSRAKEALLLAQVFQKRAYNNGRLTTEFEEGAQYTYLGHPFSAPNRIESDATSNYPDSLPDLVTDNGSAYEPSETSTALTTRPPLDVVPFPGVCDINFAPNVVDRLIGGNRTVRTLYQGTLGAATLLPPPPTDDDLVTILDNGEPRVRIREAITFKTRRILDTISAGSGAHIPHSIPDACLEELDLPMPALSLLRSERIGITYEMRTYNSHEEALRMLQLIYDICRHYILWMAYAMFISFQNGPRSKLNFGAAIGMHALDFMPRVRSHFPYGVLRRSQRTWRTNNMPTRWTLPLFASSTLSASMFSLAVTMTTRTSRPGLYHLSKFHSSRLGLFPESARDILSRGIRRRQLKSVQELLAELMM</sequence>
<dbReference type="FunFam" id="3.30.420.10:FF:000032">
    <property type="entry name" value="Retrovirus-related Pol polyprotein from transposon 297-like Protein"/>
    <property type="match status" value="1"/>
</dbReference>
<dbReference type="Gene3D" id="3.10.10.10">
    <property type="entry name" value="HIV Type 1 Reverse Transcriptase, subunit A, domain 1"/>
    <property type="match status" value="1"/>
</dbReference>
<dbReference type="InterPro" id="IPR012337">
    <property type="entry name" value="RNaseH-like_sf"/>
</dbReference>
<evidence type="ECO:0000259" key="10">
    <source>
        <dbReference type="PROSITE" id="PS50994"/>
    </source>
</evidence>
<dbReference type="Gene3D" id="1.10.340.70">
    <property type="match status" value="1"/>
</dbReference>
<evidence type="ECO:0000256" key="6">
    <source>
        <dbReference type="ARBA" id="ARBA00022884"/>
    </source>
</evidence>
<dbReference type="CDD" id="cd01647">
    <property type="entry name" value="RT_LTR"/>
    <property type="match status" value="1"/>
</dbReference>
<feature type="domain" description="Integrase catalytic" evidence="10">
    <location>
        <begin position="767"/>
        <end position="926"/>
    </location>
</feature>
<dbReference type="Pfam" id="PF17921">
    <property type="entry name" value="Integrase_H2C2"/>
    <property type="match status" value="1"/>
</dbReference>
<evidence type="ECO:0000259" key="9">
    <source>
        <dbReference type="PROSITE" id="PS50878"/>
    </source>
</evidence>
<dbReference type="InterPro" id="IPR043502">
    <property type="entry name" value="DNA/RNA_pol_sf"/>
</dbReference>
<dbReference type="Proteomes" id="UP000620124">
    <property type="component" value="Unassembled WGS sequence"/>
</dbReference>
<name>A0A8H6U496_9AGAR</name>
<dbReference type="Pfam" id="PF17917">
    <property type="entry name" value="RT_RNaseH"/>
    <property type="match status" value="1"/>
</dbReference>
<evidence type="ECO:0000256" key="7">
    <source>
        <dbReference type="ARBA" id="ARBA00022918"/>
    </source>
</evidence>
<dbReference type="GO" id="GO:0004519">
    <property type="term" value="F:endonuclease activity"/>
    <property type="evidence" value="ECO:0007669"/>
    <property type="project" value="UniProtKB-KW"/>
</dbReference>
<evidence type="ECO:0000256" key="5">
    <source>
        <dbReference type="ARBA" id="ARBA00022801"/>
    </source>
</evidence>
<keyword evidence="5" id="KW-0378">Hydrolase</keyword>
<dbReference type="InterPro" id="IPR001584">
    <property type="entry name" value="Integrase_cat-core"/>
</dbReference>
<keyword evidence="2" id="KW-0548">Nucleotidyltransferase</keyword>
<dbReference type="EMBL" id="JACAZI010000034">
    <property type="protein sequence ID" value="KAF7328819.1"/>
    <property type="molecule type" value="Genomic_DNA"/>
</dbReference>
<dbReference type="Gene3D" id="3.30.420.10">
    <property type="entry name" value="Ribonuclease H-like superfamily/Ribonuclease H"/>
    <property type="match status" value="1"/>
</dbReference>
<dbReference type="InterPro" id="IPR041588">
    <property type="entry name" value="Integrase_H2C2"/>
</dbReference>
<dbReference type="InterPro" id="IPR050951">
    <property type="entry name" value="Retrovirus_Pol_polyprotein"/>
</dbReference>
<keyword evidence="6" id="KW-0694">RNA-binding</keyword>
<dbReference type="SUPFAM" id="SSF53098">
    <property type="entry name" value="Ribonuclease H-like"/>
    <property type="match status" value="1"/>
</dbReference>
<protein>
    <submittedName>
        <fullName evidence="11">TY3B-TY3B protein</fullName>
    </submittedName>
</protein>
<keyword evidence="1" id="KW-0808">Transferase</keyword>
<reference evidence="11" key="1">
    <citation type="submission" date="2020-05" db="EMBL/GenBank/DDBJ databases">
        <title>Mycena genomes resolve the evolution of fungal bioluminescence.</title>
        <authorList>
            <person name="Tsai I.J."/>
        </authorList>
    </citation>
    <scope>NUCLEOTIDE SEQUENCE</scope>
    <source>
        <strain evidence="11">CCC161011</strain>
    </source>
</reference>
<keyword evidence="12" id="KW-1185">Reference proteome</keyword>
<dbReference type="PROSITE" id="PS50878">
    <property type="entry name" value="RT_POL"/>
    <property type="match status" value="1"/>
</dbReference>
<dbReference type="FunFam" id="1.10.340.70:FF:000001">
    <property type="entry name" value="Retrovirus-related Pol polyprotein from transposon gypsy-like Protein"/>
    <property type="match status" value="1"/>
</dbReference>
<feature type="domain" description="Reverse transcriptase" evidence="9">
    <location>
        <begin position="141"/>
        <end position="350"/>
    </location>
</feature>
<dbReference type="SUPFAM" id="SSF56672">
    <property type="entry name" value="DNA/RNA polymerases"/>
    <property type="match status" value="1"/>
</dbReference>
<dbReference type="PROSITE" id="PS50994">
    <property type="entry name" value="INTEGRASE"/>
    <property type="match status" value="1"/>
</dbReference>
<feature type="region of interest" description="Disordered" evidence="8">
    <location>
        <begin position="72"/>
        <end position="114"/>
    </location>
</feature>
<feature type="compositionally biased region" description="Basic and acidic residues" evidence="8">
    <location>
        <begin position="72"/>
        <end position="85"/>
    </location>
</feature>
<dbReference type="InterPro" id="IPR000477">
    <property type="entry name" value="RT_dom"/>
</dbReference>
<keyword evidence="3" id="KW-0540">Nuclease</keyword>
<evidence type="ECO:0000256" key="2">
    <source>
        <dbReference type="ARBA" id="ARBA00022695"/>
    </source>
</evidence>
<dbReference type="PANTHER" id="PTHR37984">
    <property type="entry name" value="PROTEIN CBG26694"/>
    <property type="match status" value="1"/>
</dbReference>
<accession>A0A8H6U496</accession>
<dbReference type="GO" id="GO:0003723">
    <property type="term" value="F:RNA binding"/>
    <property type="evidence" value="ECO:0007669"/>
    <property type="project" value="UniProtKB-KW"/>
</dbReference>
<evidence type="ECO:0000313" key="12">
    <source>
        <dbReference type="Proteomes" id="UP000620124"/>
    </source>
</evidence>
<evidence type="ECO:0000256" key="8">
    <source>
        <dbReference type="SAM" id="MobiDB-lite"/>
    </source>
</evidence>
<gene>
    <name evidence="11" type="ORF">MVEN_02510800</name>
</gene>
<dbReference type="PANTHER" id="PTHR37984:SF5">
    <property type="entry name" value="PROTEIN NYNRIN-LIKE"/>
    <property type="match status" value="1"/>
</dbReference>
<dbReference type="GO" id="GO:0016787">
    <property type="term" value="F:hydrolase activity"/>
    <property type="evidence" value="ECO:0007669"/>
    <property type="project" value="UniProtKB-KW"/>
</dbReference>
<dbReference type="InterPro" id="IPR041373">
    <property type="entry name" value="RT_RNaseH"/>
</dbReference>
<dbReference type="OrthoDB" id="6776860at2759"/>
<dbReference type="GO" id="GO:0003964">
    <property type="term" value="F:RNA-directed DNA polymerase activity"/>
    <property type="evidence" value="ECO:0007669"/>
    <property type="project" value="UniProtKB-KW"/>
</dbReference>
<keyword evidence="7" id="KW-0695">RNA-directed DNA polymerase</keyword>
<evidence type="ECO:0000256" key="3">
    <source>
        <dbReference type="ARBA" id="ARBA00022722"/>
    </source>
</evidence>
<dbReference type="InterPro" id="IPR036397">
    <property type="entry name" value="RNaseH_sf"/>
</dbReference>
<dbReference type="Pfam" id="PF00078">
    <property type="entry name" value="RVT_1"/>
    <property type="match status" value="1"/>
</dbReference>
<keyword evidence="4" id="KW-0255">Endonuclease</keyword>